<sequence length="150" mass="17085">MMFAATATQVSGHTSPQLNDQIRHETQERIREYERNDRNALITRRLNELEHEWDVERTLQTNFATLSLVGLALALKSDKRWLVLAAGVPLFMVQHALQGWCPPLPVLRRLGVRTAREIAEERYALKSLRGDFDDVDGAKDPDAIVRAVRA</sequence>
<evidence type="ECO:0008006" key="3">
    <source>
        <dbReference type="Google" id="ProtNLM"/>
    </source>
</evidence>
<name>A0A5C7G553_9BURK</name>
<protein>
    <recommendedName>
        <fullName evidence="3">DUF2892 domain-containing protein</fullName>
    </recommendedName>
</protein>
<dbReference type="Proteomes" id="UP000321413">
    <property type="component" value="Unassembled WGS sequence"/>
</dbReference>
<dbReference type="AlphaFoldDB" id="A0A5C7G553"/>
<organism evidence="1 2">
    <name type="scientific">Massilia arenae</name>
    <dbReference type="NCBI Taxonomy" id="2603288"/>
    <lineage>
        <taxon>Bacteria</taxon>
        <taxon>Pseudomonadati</taxon>
        <taxon>Pseudomonadota</taxon>
        <taxon>Betaproteobacteria</taxon>
        <taxon>Burkholderiales</taxon>
        <taxon>Oxalobacteraceae</taxon>
        <taxon>Telluria group</taxon>
        <taxon>Massilia</taxon>
    </lineage>
</organism>
<evidence type="ECO:0000313" key="1">
    <source>
        <dbReference type="EMBL" id="TXF99126.1"/>
    </source>
</evidence>
<comment type="caution">
    <text evidence="1">The sequence shown here is derived from an EMBL/GenBank/DDBJ whole genome shotgun (WGS) entry which is preliminary data.</text>
</comment>
<evidence type="ECO:0000313" key="2">
    <source>
        <dbReference type="Proteomes" id="UP000321413"/>
    </source>
</evidence>
<dbReference type="EMBL" id="VPFD01000015">
    <property type="protein sequence ID" value="TXF99126.1"/>
    <property type="molecule type" value="Genomic_DNA"/>
</dbReference>
<gene>
    <name evidence="1" type="ORF">FVD38_13905</name>
</gene>
<accession>A0A5C7G553</accession>
<reference evidence="1 2" key="1">
    <citation type="submission" date="2019-08" db="EMBL/GenBank/DDBJ databases">
        <title>Massilia golmudensis sp. nov., isolated from sand in the Qinghai-Tibetan Plateau.</title>
        <authorList>
            <person name="Zhang B."/>
        </authorList>
    </citation>
    <scope>NUCLEOTIDE SEQUENCE [LARGE SCALE GENOMIC DNA]</scope>
    <source>
        <strain evidence="1 2">GEM5</strain>
    </source>
</reference>
<dbReference type="Gene3D" id="6.10.140.1340">
    <property type="match status" value="1"/>
</dbReference>
<proteinExistence type="predicted"/>
<keyword evidence="2" id="KW-1185">Reference proteome</keyword>